<dbReference type="EC" id="3.5.2.6" evidence="3"/>
<dbReference type="AlphaFoldDB" id="A0A5C9A4T5"/>
<dbReference type="Pfam" id="PF13354">
    <property type="entry name" value="Beta-lactamase2"/>
    <property type="match status" value="1"/>
</dbReference>
<comment type="caution">
    <text evidence="6">The sequence shown here is derived from an EMBL/GenBank/DDBJ whole genome shotgun (WGS) entry which is preliminary data.</text>
</comment>
<dbReference type="GO" id="GO:0046677">
    <property type="term" value="P:response to antibiotic"/>
    <property type="evidence" value="ECO:0007669"/>
    <property type="project" value="InterPro"/>
</dbReference>
<protein>
    <recommendedName>
        <fullName evidence="3">beta-lactamase</fullName>
        <ecNumber evidence="3">3.5.2.6</ecNumber>
    </recommendedName>
</protein>
<sequence length="303" mass="33428">MPVFSFLPNWLVLAVGLLSTSALAGPTVLAPASQRQAPSHCELEQATDPRLQQSLEGLIDDLGLREATERGDLALSLLVLSDRDHPRLAQINGDEMLYAASLPKIAILLGAAVGMEEGWLKPDRRLRQDIQDMIRFSCNDCANRVLDAVGGERLLKVLQSPKYAFYDPSEGGGLWMGKPYSKAPAYHRDPIKGLSHGATTYQVARFYCRLHKGKLVSPRQDRMMLQALGHPGINHKFVKGLAREKGLELFRKSGTWQAFHADSALVRRGNEAYVLVALSRDRDGSDWLEQLAEPINALALKGP</sequence>
<dbReference type="OrthoDB" id="5291324at2"/>
<dbReference type="InterPro" id="IPR045155">
    <property type="entry name" value="Beta-lactam_cat"/>
</dbReference>
<proteinExistence type="inferred from homology"/>
<dbReference type="Gene3D" id="3.40.710.10">
    <property type="entry name" value="DD-peptidase/beta-lactamase superfamily"/>
    <property type="match status" value="1"/>
</dbReference>
<dbReference type="GO" id="GO:0030655">
    <property type="term" value="P:beta-lactam antibiotic catabolic process"/>
    <property type="evidence" value="ECO:0007669"/>
    <property type="project" value="InterPro"/>
</dbReference>
<evidence type="ECO:0000313" key="6">
    <source>
        <dbReference type="EMBL" id="TXS95034.1"/>
    </source>
</evidence>
<feature type="signal peptide" evidence="4">
    <location>
        <begin position="1"/>
        <end position="24"/>
    </location>
</feature>
<evidence type="ECO:0000256" key="4">
    <source>
        <dbReference type="SAM" id="SignalP"/>
    </source>
</evidence>
<keyword evidence="7" id="KW-1185">Reference proteome</keyword>
<comment type="catalytic activity">
    <reaction evidence="1">
        <text>a beta-lactam + H2O = a substituted beta-amino acid</text>
        <dbReference type="Rhea" id="RHEA:20401"/>
        <dbReference type="ChEBI" id="CHEBI:15377"/>
        <dbReference type="ChEBI" id="CHEBI:35627"/>
        <dbReference type="ChEBI" id="CHEBI:140347"/>
        <dbReference type="EC" id="3.5.2.6"/>
    </reaction>
</comment>
<evidence type="ECO:0000259" key="5">
    <source>
        <dbReference type="Pfam" id="PF13354"/>
    </source>
</evidence>
<dbReference type="InterPro" id="IPR000871">
    <property type="entry name" value="Beta-lactam_class-A"/>
</dbReference>
<dbReference type="SUPFAM" id="SSF56601">
    <property type="entry name" value="beta-lactamase/transpeptidase-like"/>
    <property type="match status" value="1"/>
</dbReference>
<dbReference type="GO" id="GO:0008800">
    <property type="term" value="F:beta-lactamase activity"/>
    <property type="evidence" value="ECO:0007669"/>
    <property type="project" value="UniProtKB-EC"/>
</dbReference>
<dbReference type="RefSeq" id="WP_148062874.1">
    <property type="nucleotide sequence ID" value="NZ_VRYZ01000001.1"/>
</dbReference>
<keyword evidence="4" id="KW-0732">Signal</keyword>
<evidence type="ECO:0000256" key="2">
    <source>
        <dbReference type="ARBA" id="ARBA00009009"/>
    </source>
</evidence>
<name>A0A5C9A4T5_9GAMM</name>
<reference evidence="6 7" key="1">
    <citation type="submission" date="2019-08" db="EMBL/GenBank/DDBJ databases">
        <title>Parahaliea maris sp. nov., isolated from the surface seawater.</title>
        <authorList>
            <person name="Liu Y."/>
        </authorList>
    </citation>
    <scope>NUCLEOTIDE SEQUENCE [LARGE SCALE GENOMIC DNA]</scope>
    <source>
        <strain evidence="6 7">S2-26</strain>
    </source>
</reference>
<evidence type="ECO:0000313" key="7">
    <source>
        <dbReference type="Proteomes" id="UP000321933"/>
    </source>
</evidence>
<dbReference type="InterPro" id="IPR012338">
    <property type="entry name" value="Beta-lactam/transpept-like"/>
</dbReference>
<accession>A0A5C9A4T5</accession>
<dbReference type="PANTHER" id="PTHR35333:SF3">
    <property type="entry name" value="BETA-LACTAMASE-TYPE TRANSPEPTIDASE FOLD CONTAINING PROTEIN"/>
    <property type="match status" value="1"/>
</dbReference>
<feature type="domain" description="Beta-lactamase class A catalytic" evidence="5">
    <location>
        <begin position="130"/>
        <end position="278"/>
    </location>
</feature>
<evidence type="ECO:0000256" key="1">
    <source>
        <dbReference type="ARBA" id="ARBA00001526"/>
    </source>
</evidence>
<organism evidence="6 7">
    <name type="scientific">Parahaliea aestuarii</name>
    <dbReference type="NCBI Taxonomy" id="1852021"/>
    <lineage>
        <taxon>Bacteria</taxon>
        <taxon>Pseudomonadati</taxon>
        <taxon>Pseudomonadota</taxon>
        <taxon>Gammaproteobacteria</taxon>
        <taxon>Cellvibrionales</taxon>
        <taxon>Halieaceae</taxon>
        <taxon>Parahaliea</taxon>
    </lineage>
</organism>
<feature type="chain" id="PRO_5022933253" description="beta-lactamase" evidence="4">
    <location>
        <begin position="25"/>
        <end position="303"/>
    </location>
</feature>
<dbReference type="PANTHER" id="PTHR35333">
    <property type="entry name" value="BETA-LACTAMASE"/>
    <property type="match status" value="1"/>
</dbReference>
<dbReference type="Proteomes" id="UP000321933">
    <property type="component" value="Unassembled WGS sequence"/>
</dbReference>
<keyword evidence="6" id="KW-0378">Hydrolase</keyword>
<evidence type="ECO:0000256" key="3">
    <source>
        <dbReference type="ARBA" id="ARBA00012865"/>
    </source>
</evidence>
<comment type="similarity">
    <text evidence="2">Belongs to the class-A beta-lactamase family.</text>
</comment>
<gene>
    <name evidence="6" type="ORF">FVW59_03815</name>
</gene>
<dbReference type="EMBL" id="VRYZ01000001">
    <property type="protein sequence ID" value="TXS95034.1"/>
    <property type="molecule type" value="Genomic_DNA"/>
</dbReference>